<keyword evidence="7" id="KW-1185">Reference proteome</keyword>
<evidence type="ECO:0000313" key="6">
    <source>
        <dbReference type="EMBL" id="MBP2474367.1"/>
    </source>
</evidence>
<sequence>MARLTRAELQEQNRARVLHAARAEFAERGYRDAKIDEIAERAGLTRGAVYSNFPGKRALYFAVLADAAFSPRAPVEPGDGTPRGVLAAFARSWLAHSTNPELVGEVLAEEDTRGVYAQLLEVQSVLLGELVGEVRARLALTALHGAGQLAGLAPDFLPRDAVVRACGQLADLDVEDPWRPPAGLPPVTPVDQPWPDTLASCAVHAGLVELNQRALLVFPGPRRLGAVADLVRGTGEPVTVVLGGLASPELRLLAGLVLAGFGHDLRAAGARGSRVSVLCDAGGAALADRLGVHAEETAVRVSGGRVTARADGAGAGYALTR</sequence>
<dbReference type="Gene3D" id="1.10.357.10">
    <property type="entry name" value="Tetracycline Repressor, domain 2"/>
    <property type="match status" value="1"/>
</dbReference>
<evidence type="ECO:0000256" key="3">
    <source>
        <dbReference type="ARBA" id="ARBA00023163"/>
    </source>
</evidence>
<dbReference type="InterPro" id="IPR009057">
    <property type="entry name" value="Homeodomain-like_sf"/>
</dbReference>
<dbReference type="PANTHER" id="PTHR30055:SF234">
    <property type="entry name" value="HTH-TYPE TRANSCRIPTIONAL REGULATOR BETI"/>
    <property type="match status" value="1"/>
</dbReference>
<reference evidence="6 7" key="1">
    <citation type="submission" date="2021-03" db="EMBL/GenBank/DDBJ databases">
        <title>Sequencing the genomes of 1000 actinobacteria strains.</title>
        <authorList>
            <person name="Klenk H.-P."/>
        </authorList>
    </citation>
    <scope>NUCLEOTIDE SEQUENCE [LARGE SCALE GENOMIC DNA]</scope>
    <source>
        <strain evidence="6 7">DSM 44580</strain>
    </source>
</reference>
<evidence type="ECO:0000313" key="7">
    <source>
        <dbReference type="Proteomes" id="UP001519363"/>
    </source>
</evidence>
<name>A0ABS5ACQ5_9PSEU</name>
<evidence type="ECO:0000256" key="4">
    <source>
        <dbReference type="PROSITE-ProRule" id="PRU00335"/>
    </source>
</evidence>
<comment type="caution">
    <text evidence="6">The sequence shown here is derived from an EMBL/GenBank/DDBJ whole genome shotgun (WGS) entry which is preliminary data.</text>
</comment>
<proteinExistence type="predicted"/>
<organism evidence="6 7">
    <name type="scientific">Crossiella equi</name>
    <dbReference type="NCBI Taxonomy" id="130796"/>
    <lineage>
        <taxon>Bacteria</taxon>
        <taxon>Bacillati</taxon>
        <taxon>Actinomycetota</taxon>
        <taxon>Actinomycetes</taxon>
        <taxon>Pseudonocardiales</taxon>
        <taxon>Pseudonocardiaceae</taxon>
        <taxon>Crossiella</taxon>
    </lineage>
</organism>
<dbReference type="InterPro" id="IPR001647">
    <property type="entry name" value="HTH_TetR"/>
</dbReference>
<keyword evidence="1" id="KW-0805">Transcription regulation</keyword>
<evidence type="ECO:0000256" key="1">
    <source>
        <dbReference type="ARBA" id="ARBA00023015"/>
    </source>
</evidence>
<dbReference type="PROSITE" id="PS50977">
    <property type="entry name" value="HTH_TETR_2"/>
    <property type="match status" value="1"/>
</dbReference>
<dbReference type="PANTHER" id="PTHR30055">
    <property type="entry name" value="HTH-TYPE TRANSCRIPTIONAL REGULATOR RUTR"/>
    <property type="match status" value="1"/>
</dbReference>
<keyword evidence="2 4" id="KW-0238">DNA-binding</keyword>
<dbReference type="Pfam" id="PF00440">
    <property type="entry name" value="TetR_N"/>
    <property type="match status" value="1"/>
</dbReference>
<dbReference type="EMBL" id="JAGIOO010000001">
    <property type="protein sequence ID" value="MBP2474367.1"/>
    <property type="molecule type" value="Genomic_DNA"/>
</dbReference>
<accession>A0ABS5ACQ5</accession>
<dbReference type="SUPFAM" id="SSF46689">
    <property type="entry name" value="Homeodomain-like"/>
    <property type="match status" value="1"/>
</dbReference>
<dbReference type="PRINTS" id="PR00455">
    <property type="entry name" value="HTHTETR"/>
</dbReference>
<keyword evidence="3" id="KW-0804">Transcription</keyword>
<feature type="domain" description="HTH tetR-type" evidence="5">
    <location>
        <begin position="11"/>
        <end position="71"/>
    </location>
</feature>
<protein>
    <submittedName>
        <fullName evidence="6">AcrR family transcriptional regulator</fullName>
    </submittedName>
</protein>
<feature type="DNA-binding region" description="H-T-H motif" evidence="4">
    <location>
        <begin position="34"/>
        <end position="53"/>
    </location>
</feature>
<evidence type="ECO:0000256" key="2">
    <source>
        <dbReference type="ARBA" id="ARBA00023125"/>
    </source>
</evidence>
<dbReference type="RefSeq" id="WP_086788076.1">
    <property type="nucleotide sequence ID" value="NZ_JAGIOO010000001.1"/>
</dbReference>
<dbReference type="Proteomes" id="UP001519363">
    <property type="component" value="Unassembled WGS sequence"/>
</dbReference>
<dbReference type="InterPro" id="IPR050109">
    <property type="entry name" value="HTH-type_TetR-like_transc_reg"/>
</dbReference>
<evidence type="ECO:0000259" key="5">
    <source>
        <dbReference type="PROSITE" id="PS50977"/>
    </source>
</evidence>
<gene>
    <name evidence="6" type="ORF">JOF53_003239</name>
</gene>